<proteinExistence type="predicted"/>
<feature type="transmembrane region" description="Helical" evidence="2">
    <location>
        <begin position="6"/>
        <end position="27"/>
    </location>
</feature>
<keyword evidence="4" id="KW-1185">Reference proteome</keyword>
<evidence type="ECO:0000256" key="2">
    <source>
        <dbReference type="SAM" id="Phobius"/>
    </source>
</evidence>
<comment type="caution">
    <text evidence="3">The sequence shown here is derived from an EMBL/GenBank/DDBJ whole genome shotgun (WGS) entry which is preliminary data.</text>
</comment>
<feature type="non-terminal residue" evidence="3">
    <location>
        <position position="83"/>
    </location>
</feature>
<name>A0ABW3A870_9ACTN</name>
<gene>
    <name evidence="3" type="ORF">ACFQZ8_24385</name>
</gene>
<dbReference type="Proteomes" id="UP001597053">
    <property type="component" value="Unassembled WGS sequence"/>
</dbReference>
<sequence length="83" mass="8536">MSAFDTVLLVLVLVLILVVIGALAVGLRTLRGMRSTPTADPAFIAEKDRQEQSLAALRSAADEANSTIDVAKSAAAAARAEAA</sequence>
<accession>A0ABW3A870</accession>
<keyword evidence="2" id="KW-0472">Membrane</keyword>
<evidence type="ECO:0000313" key="3">
    <source>
        <dbReference type="EMBL" id="MFD0787050.1"/>
    </source>
</evidence>
<organism evidence="3 4">
    <name type="scientific">Micromonospora azadirachtae</name>
    <dbReference type="NCBI Taxonomy" id="1970735"/>
    <lineage>
        <taxon>Bacteria</taxon>
        <taxon>Bacillati</taxon>
        <taxon>Actinomycetota</taxon>
        <taxon>Actinomycetes</taxon>
        <taxon>Micromonosporales</taxon>
        <taxon>Micromonosporaceae</taxon>
        <taxon>Micromonospora</taxon>
    </lineage>
</organism>
<evidence type="ECO:0000313" key="4">
    <source>
        <dbReference type="Proteomes" id="UP001597053"/>
    </source>
</evidence>
<dbReference type="EMBL" id="JBHTHM010001737">
    <property type="protein sequence ID" value="MFD0787050.1"/>
    <property type="molecule type" value="Genomic_DNA"/>
</dbReference>
<evidence type="ECO:0000256" key="1">
    <source>
        <dbReference type="SAM" id="Coils"/>
    </source>
</evidence>
<protein>
    <submittedName>
        <fullName evidence="3">Ribonuclease Y</fullName>
    </submittedName>
</protein>
<feature type="coiled-coil region" evidence="1">
    <location>
        <begin position="47"/>
        <end position="81"/>
    </location>
</feature>
<reference evidence="4" key="1">
    <citation type="journal article" date="2019" name="Int. J. Syst. Evol. Microbiol.">
        <title>The Global Catalogue of Microorganisms (GCM) 10K type strain sequencing project: providing services to taxonomists for standard genome sequencing and annotation.</title>
        <authorList>
            <consortium name="The Broad Institute Genomics Platform"/>
            <consortium name="The Broad Institute Genome Sequencing Center for Infectious Disease"/>
            <person name="Wu L."/>
            <person name="Ma J."/>
        </authorList>
    </citation>
    <scope>NUCLEOTIDE SEQUENCE [LARGE SCALE GENOMIC DNA]</scope>
    <source>
        <strain evidence="4">JCM 32148</strain>
    </source>
</reference>
<keyword evidence="2" id="KW-0812">Transmembrane</keyword>
<keyword evidence="1" id="KW-0175">Coiled coil</keyword>
<keyword evidence="2" id="KW-1133">Transmembrane helix</keyword>